<feature type="transmembrane region" description="Helical" evidence="5">
    <location>
        <begin position="53"/>
        <end position="80"/>
    </location>
</feature>
<keyword evidence="8" id="KW-1185">Reference proteome</keyword>
<proteinExistence type="predicted"/>
<comment type="subcellular location">
    <subcellularLocation>
        <location evidence="1">Membrane</location>
        <topology evidence="1">Multi-pass membrane protein</topology>
    </subcellularLocation>
</comment>
<keyword evidence="2 5" id="KW-0812">Transmembrane</keyword>
<keyword evidence="3 5" id="KW-1133">Transmembrane helix</keyword>
<feature type="transmembrane region" description="Helical" evidence="5">
    <location>
        <begin position="122"/>
        <end position="144"/>
    </location>
</feature>
<dbReference type="Gene3D" id="1.20.1540.10">
    <property type="entry name" value="Rhomboid-like"/>
    <property type="match status" value="1"/>
</dbReference>
<evidence type="ECO:0000256" key="1">
    <source>
        <dbReference type="ARBA" id="ARBA00004141"/>
    </source>
</evidence>
<evidence type="ECO:0000256" key="3">
    <source>
        <dbReference type="ARBA" id="ARBA00022989"/>
    </source>
</evidence>
<dbReference type="RefSeq" id="WP_229826275.1">
    <property type="nucleotide sequence ID" value="NZ_BNAF01000001.1"/>
</dbReference>
<evidence type="ECO:0000256" key="4">
    <source>
        <dbReference type="ARBA" id="ARBA00023136"/>
    </source>
</evidence>
<dbReference type="InterPro" id="IPR022764">
    <property type="entry name" value="Peptidase_S54_rhomboid_dom"/>
</dbReference>
<comment type="caution">
    <text evidence="7">The sequence shown here is derived from an EMBL/GenBank/DDBJ whole genome shotgun (WGS) entry which is preliminary data.</text>
</comment>
<dbReference type="InterPro" id="IPR035952">
    <property type="entry name" value="Rhomboid-like_sf"/>
</dbReference>
<evidence type="ECO:0000313" key="7">
    <source>
        <dbReference type="EMBL" id="GHE23398.1"/>
    </source>
</evidence>
<evidence type="ECO:0000256" key="5">
    <source>
        <dbReference type="SAM" id="Phobius"/>
    </source>
</evidence>
<keyword evidence="4 5" id="KW-0472">Membrane</keyword>
<sequence>MSLFDVLPTFYESPYSYTLVPIVLISSIIGFYRKTYFHALLLHPYEVARGKRIHTLLTSAFIHRSWLHLLFNSLIIYALAYDMFGCIKQENGLLTAALLTPCLFIILIVVPNLFQVWIKRNNFFFTSVGISGLTLGLYGFGLFFFPEQKADNIFIAWVSNSLEYWIVATVFLFLLSFIPKIGINRQLHIIAFHTGSFLALLVRPESLAEMWPLILNLTHENT</sequence>
<dbReference type="Proteomes" id="UP000620550">
    <property type="component" value="Unassembled WGS sequence"/>
</dbReference>
<feature type="transmembrane region" description="Helical" evidence="5">
    <location>
        <begin position="15"/>
        <end position="32"/>
    </location>
</feature>
<name>A0ABQ3HVH9_9SPHI</name>
<protein>
    <recommendedName>
        <fullName evidence="6">Peptidase S54 rhomboid domain-containing protein</fullName>
    </recommendedName>
</protein>
<organism evidence="7 8">
    <name type="scientific">Sphingobacterium griseoflavum</name>
    <dbReference type="NCBI Taxonomy" id="1474952"/>
    <lineage>
        <taxon>Bacteria</taxon>
        <taxon>Pseudomonadati</taxon>
        <taxon>Bacteroidota</taxon>
        <taxon>Sphingobacteriia</taxon>
        <taxon>Sphingobacteriales</taxon>
        <taxon>Sphingobacteriaceae</taxon>
        <taxon>Sphingobacterium</taxon>
    </lineage>
</organism>
<feature type="transmembrane region" description="Helical" evidence="5">
    <location>
        <begin position="164"/>
        <end position="183"/>
    </location>
</feature>
<feature type="transmembrane region" description="Helical" evidence="5">
    <location>
        <begin position="92"/>
        <end position="110"/>
    </location>
</feature>
<feature type="domain" description="Peptidase S54 rhomboid" evidence="6">
    <location>
        <begin position="52"/>
        <end position="203"/>
    </location>
</feature>
<reference evidence="8" key="1">
    <citation type="journal article" date="2019" name="Int. J. Syst. Evol. Microbiol.">
        <title>The Global Catalogue of Microorganisms (GCM) 10K type strain sequencing project: providing services to taxonomists for standard genome sequencing and annotation.</title>
        <authorList>
            <consortium name="The Broad Institute Genomics Platform"/>
            <consortium name="The Broad Institute Genome Sequencing Center for Infectious Disease"/>
            <person name="Wu L."/>
            <person name="Ma J."/>
        </authorList>
    </citation>
    <scope>NUCLEOTIDE SEQUENCE [LARGE SCALE GENOMIC DNA]</scope>
    <source>
        <strain evidence="8">CGMCC 1.12966</strain>
    </source>
</reference>
<evidence type="ECO:0000256" key="2">
    <source>
        <dbReference type="ARBA" id="ARBA00022692"/>
    </source>
</evidence>
<dbReference type="EMBL" id="BNAF01000001">
    <property type="protein sequence ID" value="GHE23398.1"/>
    <property type="molecule type" value="Genomic_DNA"/>
</dbReference>
<evidence type="ECO:0000259" key="6">
    <source>
        <dbReference type="Pfam" id="PF01694"/>
    </source>
</evidence>
<dbReference type="SUPFAM" id="SSF144091">
    <property type="entry name" value="Rhomboid-like"/>
    <property type="match status" value="1"/>
</dbReference>
<accession>A0ABQ3HVH9</accession>
<evidence type="ECO:0000313" key="8">
    <source>
        <dbReference type="Proteomes" id="UP000620550"/>
    </source>
</evidence>
<dbReference type="Pfam" id="PF01694">
    <property type="entry name" value="Rhomboid"/>
    <property type="match status" value="1"/>
</dbReference>
<gene>
    <name evidence="7" type="ORF">GCM10017764_03660</name>
</gene>